<dbReference type="NCBIfam" id="TIGR01484">
    <property type="entry name" value="HAD-SF-IIB"/>
    <property type="match status" value="1"/>
</dbReference>
<dbReference type="SUPFAM" id="SSF56784">
    <property type="entry name" value="HAD-like"/>
    <property type="match status" value="1"/>
</dbReference>
<sequence>MELVAFDLDGTLLNRHQRLSDYTLDTLERLKAAGVFYTVATGRTHFAAMPCIEGHEFPNWQIFKNGVEWWDPQQNLYRHRNLLSQSHISELLTSFEENEVTPFIFCLEDDGSHRVYHSPLTGHLSDHIANELGNHKNMSLHPIAELSHSARITNISAMGRPEFIEKIVLDSQKHSHLTAYSGGGIYNPDAFWLDIHHSNVCKGSALMELKAEIGAERLVVFGDGDNDLSMFSASDEAFATDNALVHVKDAATDVIGHHDEDGVARYLRKRYNL</sequence>
<dbReference type="PROSITE" id="PS01228">
    <property type="entry name" value="COF_1"/>
    <property type="match status" value="1"/>
</dbReference>
<keyword evidence="2" id="KW-1185">Reference proteome</keyword>
<dbReference type="EMBL" id="FQVF01000022">
    <property type="protein sequence ID" value="SHG47404.1"/>
    <property type="molecule type" value="Genomic_DNA"/>
</dbReference>
<dbReference type="AlphaFoldDB" id="A0A1M5K3R6"/>
<dbReference type="InterPro" id="IPR006379">
    <property type="entry name" value="HAD-SF_hydro_IIB"/>
</dbReference>
<proteinExistence type="predicted"/>
<dbReference type="GO" id="GO:0000287">
    <property type="term" value="F:magnesium ion binding"/>
    <property type="evidence" value="ECO:0007669"/>
    <property type="project" value="TreeGrafter"/>
</dbReference>
<dbReference type="PANTHER" id="PTHR10000:SF8">
    <property type="entry name" value="HAD SUPERFAMILY HYDROLASE-LIKE, TYPE 3"/>
    <property type="match status" value="1"/>
</dbReference>
<dbReference type="PANTHER" id="PTHR10000">
    <property type="entry name" value="PHOSPHOSERINE PHOSPHATASE"/>
    <property type="match status" value="1"/>
</dbReference>
<evidence type="ECO:0000313" key="1">
    <source>
        <dbReference type="EMBL" id="SHG47404.1"/>
    </source>
</evidence>
<dbReference type="GO" id="GO:0016791">
    <property type="term" value="F:phosphatase activity"/>
    <property type="evidence" value="ECO:0007669"/>
    <property type="project" value="TreeGrafter"/>
</dbReference>
<dbReference type="Pfam" id="PF08282">
    <property type="entry name" value="Hydrolase_3"/>
    <property type="match status" value="1"/>
</dbReference>
<name>A0A1M5K3R6_9GAMM</name>
<gene>
    <name evidence="1" type="ORF">SAMN02745753_03991</name>
</gene>
<dbReference type="Gene3D" id="3.30.1240.10">
    <property type="match status" value="1"/>
</dbReference>
<organism evidence="1 2">
    <name type="scientific">Marinomonas polaris DSM 16579</name>
    <dbReference type="NCBI Taxonomy" id="1122206"/>
    <lineage>
        <taxon>Bacteria</taxon>
        <taxon>Pseudomonadati</taxon>
        <taxon>Pseudomonadota</taxon>
        <taxon>Gammaproteobacteria</taxon>
        <taxon>Oceanospirillales</taxon>
        <taxon>Oceanospirillaceae</taxon>
        <taxon>Marinomonas</taxon>
    </lineage>
</organism>
<dbReference type="InterPro" id="IPR036412">
    <property type="entry name" value="HAD-like_sf"/>
</dbReference>
<dbReference type="Proteomes" id="UP000184517">
    <property type="component" value="Unassembled WGS sequence"/>
</dbReference>
<dbReference type="OrthoDB" id="5498330at2"/>
<dbReference type="GO" id="GO:0005829">
    <property type="term" value="C:cytosol"/>
    <property type="evidence" value="ECO:0007669"/>
    <property type="project" value="TreeGrafter"/>
</dbReference>
<evidence type="ECO:0000313" key="2">
    <source>
        <dbReference type="Proteomes" id="UP000184517"/>
    </source>
</evidence>
<dbReference type="Gene3D" id="3.40.50.1000">
    <property type="entry name" value="HAD superfamily/HAD-like"/>
    <property type="match status" value="1"/>
</dbReference>
<protein>
    <submittedName>
        <fullName evidence="1">Uncharacterized protein</fullName>
    </submittedName>
</protein>
<dbReference type="InterPro" id="IPR023214">
    <property type="entry name" value="HAD_sf"/>
</dbReference>
<reference evidence="2" key="1">
    <citation type="submission" date="2016-11" db="EMBL/GenBank/DDBJ databases">
        <authorList>
            <person name="Varghese N."/>
            <person name="Submissions S."/>
        </authorList>
    </citation>
    <scope>NUCLEOTIDE SEQUENCE [LARGE SCALE GENOMIC DNA]</scope>
    <source>
        <strain evidence="2">DSM 16579</strain>
    </source>
</reference>
<dbReference type="RefSeq" id="WP_072841463.1">
    <property type="nucleotide sequence ID" value="NZ_FQVF01000022.1"/>
</dbReference>
<dbReference type="STRING" id="1122206.SAMN02745753_03991"/>
<accession>A0A1M5K3R6</accession>